<reference evidence="1" key="1">
    <citation type="submission" date="2014-09" db="EMBL/GenBank/DDBJ databases">
        <authorList>
            <person name="Magalhaes I.L.F."/>
            <person name="Oliveira U."/>
            <person name="Santos F.R."/>
            <person name="Vidigal T.H.D.A."/>
            <person name="Brescovit A.D."/>
            <person name="Santos A.J."/>
        </authorList>
    </citation>
    <scope>NUCLEOTIDE SEQUENCE</scope>
    <source>
        <tissue evidence="1">Shoot tissue taken approximately 20 cm above the soil surface</tissue>
    </source>
</reference>
<name>A0A0A9HEM7_ARUDO</name>
<reference evidence="1" key="2">
    <citation type="journal article" date="2015" name="Data Brief">
        <title>Shoot transcriptome of the giant reed, Arundo donax.</title>
        <authorList>
            <person name="Barrero R.A."/>
            <person name="Guerrero F.D."/>
            <person name="Moolhuijzen P."/>
            <person name="Goolsby J.A."/>
            <person name="Tidwell J."/>
            <person name="Bellgard S.E."/>
            <person name="Bellgard M.I."/>
        </authorList>
    </citation>
    <scope>NUCLEOTIDE SEQUENCE</scope>
    <source>
        <tissue evidence="1">Shoot tissue taken approximately 20 cm above the soil surface</tissue>
    </source>
</reference>
<dbReference type="AlphaFoldDB" id="A0A0A9HEM7"/>
<proteinExistence type="predicted"/>
<dbReference type="EMBL" id="GBRH01166523">
    <property type="protein sequence ID" value="JAE31373.1"/>
    <property type="molecule type" value="Transcribed_RNA"/>
</dbReference>
<sequence length="25" mass="2795">MTNFLLACSISYLVSPYLVSLISLF</sequence>
<protein>
    <submittedName>
        <fullName evidence="1">Uncharacterized protein</fullName>
    </submittedName>
</protein>
<organism evidence="1">
    <name type="scientific">Arundo donax</name>
    <name type="common">Giant reed</name>
    <name type="synonym">Donax arundinaceus</name>
    <dbReference type="NCBI Taxonomy" id="35708"/>
    <lineage>
        <taxon>Eukaryota</taxon>
        <taxon>Viridiplantae</taxon>
        <taxon>Streptophyta</taxon>
        <taxon>Embryophyta</taxon>
        <taxon>Tracheophyta</taxon>
        <taxon>Spermatophyta</taxon>
        <taxon>Magnoliopsida</taxon>
        <taxon>Liliopsida</taxon>
        <taxon>Poales</taxon>
        <taxon>Poaceae</taxon>
        <taxon>PACMAD clade</taxon>
        <taxon>Arundinoideae</taxon>
        <taxon>Arundineae</taxon>
        <taxon>Arundo</taxon>
    </lineage>
</organism>
<evidence type="ECO:0000313" key="1">
    <source>
        <dbReference type="EMBL" id="JAE31373.1"/>
    </source>
</evidence>
<accession>A0A0A9HEM7</accession>